<reference evidence="2" key="1">
    <citation type="submission" date="2021-02" db="EMBL/GenBank/DDBJ databases">
        <authorList>
            <person name="Nieuwenhuis M."/>
            <person name="Van De Peppel L.J.J."/>
        </authorList>
    </citation>
    <scope>NUCLEOTIDE SEQUENCE</scope>
    <source>
        <strain evidence="2">D49</strain>
    </source>
</reference>
<evidence type="ECO:0000313" key="3">
    <source>
        <dbReference type="Proteomes" id="UP000717328"/>
    </source>
</evidence>
<reference evidence="2" key="2">
    <citation type="submission" date="2021-10" db="EMBL/GenBank/DDBJ databases">
        <title>Phylogenomics reveals ancestral predisposition of the termite-cultivated fungus Termitomyces towards a domesticated lifestyle.</title>
        <authorList>
            <person name="Auxier B."/>
            <person name="Grum-Grzhimaylo A."/>
            <person name="Cardenas M.E."/>
            <person name="Lodge J.D."/>
            <person name="Laessoe T."/>
            <person name="Pedersen O."/>
            <person name="Smith M.E."/>
            <person name="Kuyper T.W."/>
            <person name="Franco-Molano E.A."/>
            <person name="Baroni T.J."/>
            <person name="Aanen D.K."/>
        </authorList>
    </citation>
    <scope>NUCLEOTIDE SEQUENCE</scope>
    <source>
        <strain evidence="2">D49</strain>
    </source>
</reference>
<keyword evidence="3" id="KW-1185">Reference proteome</keyword>
<evidence type="ECO:0000313" key="2">
    <source>
        <dbReference type="EMBL" id="KAG5650734.1"/>
    </source>
</evidence>
<evidence type="ECO:0000256" key="1">
    <source>
        <dbReference type="SAM" id="MobiDB-lite"/>
    </source>
</evidence>
<organism evidence="2 3">
    <name type="scientific">Sphagnurus paluster</name>
    <dbReference type="NCBI Taxonomy" id="117069"/>
    <lineage>
        <taxon>Eukaryota</taxon>
        <taxon>Fungi</taxon>
        <taxon>Dikarya</taxon>
        <taxon>Basidiomycota</taxon>
        <taxon>Agaricomycotina</taxon>
        <taxon>Agaricomycetes</taxon>
        <taxon>Agaricomycetidae</taxon>
        <taxon>Agaricales</taxon>
        <taxon>Tricholomatineae</taxon>
        <taxon>Lyophyllaceae</taxon>
        <taxon>Sphagnurus</taxon>
    </lineage>
</organism>
<feature type="compositionally biased region" description="Low complexity" evidence="1">
    <location>
        <begin position="198"/>
        <end position="214"/>
    </location>
</feature>
<proteinExistence type="predicted"/>
<dbReference type="OrthoDB" id="3021720at2759"/>
<protein>
    <submittedName>
        <fullName evidence="2">Uncharacterized protein</fullName>
    </submittedName>
</protein>
<comment type="caution">
    <text evidence="2">The sequence shown here is derived from an EMBL/GenBank/DDBJ whole genome shotgun (WGS) entry which is preliminary data.</text>
</comment>
<dbReference type="EMBL" id="JABCKI010000376">
    <property type="protein sequence ID" value="KAG5650734.1"/>
    <property type="molecule type" value="Genomic_DNA"/>
</dbReference>
<dbReference type="AlphaFoldDB" id="A0A9P7GJ88"/>
<accession>A0A9P7GJ88</accession>
<name>A0A9P7GJ88_9AGAR</name>
<dbReference type="Proteomes" id="UP000717328">
    <property type="component" value="Unassembled WGS sequence"/>
</dbReference>
<feature type="compositionally biased region" description="Polar residues" evidence="1">
    <location>
        <begin position="156"/>
        <end position="165"/>
    </location>
</feature>
<sequence>MVYWHSLGAPHNLLNLSTRMTHILGMMMESSFFHATMISPRLLHRQSRTSASDISRLLDPLYASPNTYSSTSAYVDGDGELHDPDFHCFPVMNPKPDRASQSRYAAYKKATRPCWQSALDSELESDFDDDDDDLESTHNSTIRSRVTYKRRYPSYYSTHSEQPTLEENRPSAPREEPSLRGMARIIDRTKREFRARCSSSSSNSNSLPSSPVSELSEEEKLGLAAEKWTRTYDYKMRRQWAIIDERVRFGVFRAQKRLGCKRILTI</sequence>
<feature type="region of interest" description="Disordered" evidence="1">
    <location>
        <begin position="195"/>
        <end position="216"/>
    </location>
</feature>
<feature type="region of interest" description="Disordered" evidence="1">
    <location>
        <begin position="156"/>
        <end position="183"/>
    </location>
</feature>
<gene>
    <name evidence="2" type="ORF">H0H81_011234</name>
</gene>
<feature type="compositionally biased region" description="Basic and acidic residues" evidence="1">
    <location>
        <begin position="166"/>
        <end position="178"/>
    </location>
</feature>